<keyword evidence="1" id="KW-0732">Signal</keyword>
<keyword evidence="2" id="KW-0812">Transmembrane</keyword>
<feature type="transmembrane region" description="Helical" evidence="2">
    <location>
        <begin position="7"/>
        <end position="30"/>
    </location>
</feature>
<sequence length="189" mass="22336">MSTYLKIAIYFILFGELVINVLSFNPMFTYTIRFKKMYSKPNITIHHYSIDQYKDAQFINGKISINSKELINNVIGVFYRCDSDGINCEYFQTWKITDICPKLKDPNQLWSRWYNSFDPPIRCPINKVNYELKNTTIDIGPMLLLYPQATDYQWKVLQNVYADDIFVGSYTVEASFFGYRKKIKSIFKP</sequence>
<evidence type="ECO:0000256" key="1">
    <source>
        <dbReference type="ARBA" id="ARBA00022729"/>
    </source>
</evidence>
<reference evidence="3" key="1">
    <citation type="submission" date="2022-02" db="EMBL/GenBank/DDBJ databases">
        <authorList>
            <person name="King R."/>
        </authorList>
    </citation>
    <scope>NUCLEOTIDE SEQUENCE</scope>
</reference>
<dbReference type="InterPro" id="IPR036846">
    <property type="entry name" value="GM2-AP_sf"/>
</dbReference>
<dbReference type="AlphaFoldDB" id="A0A9P0ITC9"/>
<proteinExistence type="predicted"/>
<keyword evidence="2" id="KW-1133">Transmembrane helix</keyword>
<dbReference type="Proteomes" id="UP001154329">
    <property type="component" value="Chromosome 1"/>
</dbReference>
<dbReference type="EMBL" id="OU899034">
    <property type="protein sequence ID" value="CAH1716601.1"/>
    <property type="molecule type" value="Genomic_DNA"/>
</dbReference>
<keyword evidence="2" id="KW-0472">Membrane</keyword>
<gene>
    <name evidence="3" type="ORF">APHIGO_LOCUS3631</name>
</gene>
<organism evidence="3 4">
    <name type="scientific">Aphis gossypii</name>
    <name type="common">Cotton aphid</name>
    <dbReference type="NCBI Taxonomy" id="80765"/>
    <lineage>
        <taxon>Eukaryota</taxon>
        <taxon>Metazoa</taxon>
        <taxon>Ecdysozoa</taxon>
        <taxon>Arthropoda</taxon>
        <taxon>Hexapoda</taxon>
        <taxon>Insecta</taxon>
        <taxon>Pterygota</taxon>
        <taxon>Neoptera</taxon>
        <taxon>Paraneoptera</taxon>
        <taxon>Hemiptera</taxon>
        <taxon>Sternorrhyncha</taxon>
        <taxon>Aphidomorpha</taxon>
        <taxon>Aphidoidea</taxon>
        <taxon>Aphididae</taxon>
        <taxon>Aphidini</taxon>
        <taxon>Aphis</taxon>
        <taxon>Aphis</taxon>
    </lineage>
</organism>
<keyword evidence="4" id="KW-1185">Reference proteome</keyword>
<reference evidence="3" key="2">
    <citation type="submission" date="2022-10" db="EMBL/GenBank/DDBJ databases">
        <authorList>
            <consortium name="ENA_rothamsted_submissions"/>
            <consortium name="culmorum"/>
            <person name="King R."/>
        </authorList>
    </citation>
    <scope>NUCLEOTIDE SEQUENCE</scope>
</reference>
<protein>
    <submittedName>
        <fullName evidence="3">Uncharacterized protein</fullName>
    </submittedName>
</protein>
<evidence type="ECO:0000313" key="4">
    <source>
        <dbReference type="Proteomes" id="UP001154329"/>
    </source>
</evidence>
<dbReference type="Gene3D" id="2.70.220.10">
    <property type="entry name" value="Ganglioside GM2 activator"/>
    <property type="match status" value="1"/>
</dbReference>
<accession>A0A9P0ITC9</accession>
<name>A0A9P0ITC9_APHGO</name>
<evidence type="ECO:0000313" key="3">
    <source>
        <dbReference type="EMBL" id="CAH1716601.1"/>
    </source>
</evidence>
<evidence type="ECO:0000256" key="2">
    <source>
        <dbReference type="SAM" id="Phobius"/>
    </source>
</evidence>